<dbReference type="GO" id="GO:0003677">
    <property type="term" value="F:DNA binding"/>
    <property type="evidence" value="ECO:0007669"/>
    <property type="project" value="UniProtKB-UniRule"/>
</dbReference>
<dbReference type="PROSITE" id="PS50950">
    <property type="entry name" value="ZF_THAP"/>
    <property type="match status" value="1"/>
</dbReference>
<evidence type="ECO:0000256" key="5">
    <source>
        <dbReference type="PROSITE-ProRule" id="PRU00309"/>
    </source>
</evidence>
<proteinExistence type="predicted"/>
<keyword evidence="8" id="KW-1185">Reference proteome</keyword>
<dbReference type="InterPro" id="IPR006612">
    <property type="entry name" value="THAP_Znf"/>
</dbReference>
<dbReference type="PANTHER" id="PTHR47577:SF2">
    <property type="entry name" value="THAP DOMAIN CONTAINING 9"/>
    <property type="match status" value="1"/>
</dbReference>
<name>A0AAU9VGD9_EUPED</name>
<gene>
    <name evidence="7" type="ORF">EEDITHA_LOCUS23155</name>
</gene>
<organism evidence="7 8">
    <name type="scientific">Euphydryas editha</name>
    <name type="common">Edith's checkerspot</name>
    <dbReference type="NCBI Taxonomy" id="104508"/>
    <lineage>
        <taxon>Eukaryota</taxon>
        <taxon>Metazoa</taxon>
        <taxon>Ecdysozoa</taxon>
        <taxon>Arthropoda</taxon>
        <taxon>Hexapoda</taxon>
        <taxon>Insecta</taxon>
        <taxon>Pterygota</taxon>
        <taxon>Neoptera</taxon>
        <taxon>Endopterygota</taxon>
        <taxon>Lepidoptera</taxon>
        <taxon>Glossata</taxon>
        <taxon>Ditrysia</taxon>
        <taxon>Papilionoidea</taxon>
        <taxon>Nymphalidae</taxon>
        <taxon>Nymphalinae</taxon>
        <taxon>Euphydryas</taxon>
    </lineage>
</organism>
<dbReference type="InterPro" id="IPR048366">
    <property type="entry name" value="TNP-like_GBD"/>
</dbReference>
<dbReference type="Pfam" id="PF21789">
    <property type="entry name" value="TNP-like_RNaseH_C"/>
    <property type="match status" value="1"/>
</dbReference>
<evidence type="ECO:0000256" key="3">
    <source>
        <dbReference type="ARBA" id="ARBA00022833"/>
    </source>
</evidence>
<feature type="domain" description="THAP-type" evidence="6">
    <location>
        <begin position="1"/>
        <end position="84"/>
    </location>
</feature>
<dbReference type="SUPFAM" id="SSF57716">
    <property type="entry name" value="Glucocorticoid receptor-like (DNA-binding domain)"/>
    <property type="match status" value="1"/>
</dbReference>
<dbReference type="PANTHER" id="PTHR47577">
    <property type="entry name" value="THAP DOMAIN-CONTAINING PROTEIN 6"/>
    <property type="match status" value="1"/>
</dbReference>
<dbReference type="EMBL" id="CAKOGL010000075">
    <property type="protein sequence ID" value="CAH2109301.1"/>
    <property type="molecule type" value="Genomic_DNA"/>
</dbReference>
<evidence type="ECO:0000313" key="7">
    <source>
        <dbReference type="EMBL" id="CAH2109301.1"/>
    </source>
</evidence>
<dbReference type="Proteomes" id="UP001153954">
    <property type="component" value="Unassembled WGS sequence"/>
</dbReference>
<sequence>MRRLKVDDDSFTIGSTLNKAEMFPRPDRETREAWIKFVQKNRNEETWLPSDHTLICSDHFKNEDKYITKTGRQYLKKCAVPYAVSDSKSAAYKYIRETYNKALPHPRTICRWYSKVDAEPGFTEEAFKVLKKKSQLNEKPVLCSLIFDEMAIRSQKLFNKERKLGTVNFGADSIEGEDEDTTATQALVFMLVSINDSCKLPVNYSQSLPIAGINAERKANLIKICLHKCHEVGVTVANLTFDGCATNLKAAEILGCQLTNLNNIKTHFPHPSTSEKVCIFLDPCHVIKLIRNTFERKRVIFDGNNGQIRWQLLINLNKLQQSEGLRFANKLTPRHISFRNQIMKVKLATQLLIYSLWFIRINQDHLELFFGLIRKHGGYNNNPNVLQLRAAHKKTLNHLELRSSFSGNCIPLDNFSILNSSSVNVINSTSSLNRQDGESYEVLELTRALESDIETEKNCEIFANMLNNENTTEASQLIVGYISEYVSRYLIKSLK</sequence>
<dbReference type="Pfam" id="PF21787">
    <property type="entry name" value="TNP-like_RNaseH_N"/>
    <property type="match status" value="1"/>
</dbReference>
<dbReference type="Pfam" id="PF21788">
    <property type="entry name" value="TNP-like_GBD"/>
    <property type="match status" value="1"/>
</dbReference>
<evidence type="ECO:0000256" key="4">
    <source>
        <dbReference type="ARBA" id="ARBA00023125"/>
    </source>
</evidence>
<protein>
    <recommendedName>
        <fullName evidence="6">THAP-type domain-containing protein</fullName>
    </recommendedName>
</protein>
<keyword evidence="3" id="KW-0862">Zinc</keyword>
<comment type="caution">
    <text evidence="7">The sequence shown here is derived from an EMBL/GenBank/DDBJ whole genome shotgun (WGS) entry which is preliminary data.</text>
</comment>
<dbReference type="GO" id="GO:0008270">
    <property type="term" value="F:zinc ion binding"/>
    <property type="evidence" value="ECO:0007669"/>
    <property type="project" value="UniProtKB-KW"/>
</dbReference>
<evidence type="ECO:0000256" key="2">
    <source>
        <dbReference type="ARBA" id="ARBA00022771"/>
    </source>
</evidence>
<reference evidence="7" key="1">
    <citation type="submission" date="2022-03" db="EMBL/GenBank/DDBJ databases">
        <authorList>
            <person name="Tunstrom K."/>
        </authorList>
    </citation>
    <scope>NUCLEOTIDE SEQUENCE</scope>
</reference>
<evidence type="ECO:0000259" key="6">
    <source>
        <dbReference type="PROSITE" id="PS50950"/>
    </source>
</evidence>
<evidence type="ECO:0000256" key="1">
    <source>
        <dbReference type="ARBA" id="ARBA00022723"/>
    </source>
</evidence>
<keyword evidence="2 5" id="KW-0863">Zinc-finger</keyword>
<keyword evidence="1" id="KW-0479">Metal-binding</keyword>
<dbReference type="InterPro" id="IPR048367">
    <property type="entry name" value="TNP-like_RNaseH_C"/>
</dbReference>
<evidence type="ECO:0000313" key="8">
    <source>
        <dbReference type="Proteomes" id="UP001153954"/>
    </source>
</evidence>
<dbReference type="AlphaFoldDB" id="A0AAU9VGD9"/>
<dbReference type="InterPro" id="IPR048365">
    <property type="entry name" value="TNP-like_RNaseH_N"/>
</dbReference>
<dbReference type="Pfam" id="PF05485">
    <property type="entry name" value="THAP"/>
    <property type="match status" value="1"/>
</dbReference>
<keyword evidence="4 5" id="KW-0238">DNA-binding</keyword>
<accession>A0AAU9VGD9</accession>